<dbReference type="PANTHER" id="PTHR34070:SF1">
    <property type="entry name" value="DNA ALKYLATION REPAIR PROTEIN"/>
    <property type="match status" value="1"/>
</dbReference>
<gene>
    <name evidence="1" type="ORF">AMS66_15220</name>
</gene>
<dbReference type="CDD" id="cd06561">
    <property type="entry name" value="AlkD_like"/>
    <property type="match status" value="1"/>
</dbReference>
<proteinExistence type="predicted"/>
<accession>A0A0M9BQC0</accession>
<dbReference type="InterPro" id="IPR016024">
    <property type="entry name" value="ARM-type_fold"/>
</dbReference>
<dbReference type="PATRIC" id="fig|1705561.3.peg.2989"/>
<name>A0A0M9BQC0_9BACL</name>
<reference evidence="1 2" key="1">
    <citation type="submission" date="2015-08" db="EMBL/GenBank/DDBJ databases">
        <title>Draft genome sequence of cellulolytic and xylanolytic Paenibacillus sp. A59, isolated from a decaying forest soil from Patagonia, Argentina.</title>
        <authorList>
            <person name="Ghio S."/>
            <person name="Caceres A.M."/>
            <person name="Talia P."/>
            <person name="Grasso D."/>
            <person name="Campos E."/>
        </authorList>
    </citation>
    <scope>NUCLEOTIDE SEQUENCE [LARGE SCALE GENOMIC DNA]</scope>
    <source>
        <strain evidence="1 2">A59</strain>
    </source>
</reference>
<dbReference type="EMBL" id="LITU01000059">
    <property type="protein sequence ID" value="KOY15962.1"/>
    <property type="molecule type" value="Genomic_DNA"/>
</dbReference>
<comment type="caution">
    <text evidence="1">The sequence shown here is derived from an EMBL/GenBank/DDBJ whole genome shotgun (WGS) entry which is preliminary data.</text>
</comment>
<protein>
    <submittedName>
        <fullName evidence="1">DNA alkylation repair protein</fullName>
    </submittedName>
</protein>
<dbReference type="Pfam" id="PF08713">
    <property type="entry name" value="DNA_alkylation"/>
    <property type="match status" value="1"/>
</dbReference>
<dbReference type="Proteomes" id="UP000037688">
    <property type="component" value="Unassembled WGS sequence"/>
</dbReference>
<dbReference type="RefSeq" id="WP_053781581.1">
    <property type="nucleotide sequence ID" value="NZ_LITU01000059.1"/>
</dbReference>
<dbReference type="OrthoDB" id="9784740at2"/>
<evidence type="ECO:0000313" key="2">
    <source>
        <dbReference type="Proteomes" id="UP000037688"/>
    </source>
</evidence>
<dbReference type="PANTHER" id="PTHR34070">
    <property type="entry name" value="ARMADILLO-TYPE FOLD"/>
    <property type="match status" value="1"/>
</dbReference>
<evidence type="ECO:0000313" key="1">
    <source>
        <dbReference type="EMBL" id="KOY15962.1"/>
    </source>
</evidence>
<sequence>METVVRTQLLSLVEPEYQKFSAALIPNITNLLGVRLPEIRKMAKQIVKENWRAYLQTADDDYFEEVMLQAMVIGHAQADIEELLHHIAWFVPKIDNWSVCDSFCGGLKYTKAHLDQVWHFLQPYLVSNQEYDIRFGVVMLLNFYMEEKYISEVLASLDRIQHDGYYVKMAVAWAISIAYVKQPEATLRYLQDNTLDDFTYNKALQKITESYRVDSETKQIIRSMKRKVKKPVRV</sequence>
<dbReference type="Gene3D" id="1.25.10.90">
    <property type="match status" value="1"/>
</dbReference>
<keyword evidence="2" id="KW-1185">Reference proteome</keyword>
<dbReference type="SUPFAM" id="SSF48371">
    <property type="entry name" value="ARM repeat"/>
    <property type="match status" value="1"/>
</dbReference>
<organism evidence="1 2">
    <name type="scientific">Paenibacillus xylanivorans</name>
    <dbReference type="NCBI Taxonomy" id="1705561"/>
    <lineage>
        <taxon>Bacteria</taxon>
        <taxon>Bacillati</taxon>
        <taxon>Bacillota</taxon>
        <taxon>Bacilli</taxon>
        <taxon>Bacillales</taxon>
        <taxon>Paenibacillaceae</taxon>
        <taxon>Paenibacillus</taxon>
    </lineage>
</organism>
<dbReference type="AlphaFoldDB" id="A0A0M9BQC0"/>
<dbReference type="InterPro" id="IPR014825">
    <property type="entry name" value="DNA_alkylation"/>
</dbReference>